<dbReference type="AlphaFoldDB" id="A0A327NKN4"/>
<dbReference type="OrthoDB" id="9786534at2"/>
<dbReference type="RefSeq" id="WP_111344874.1">
    <property type="nucleotide sequence ID" value="NZ_QLII01000001.1"/>
</dbReference>
<dbReference type="InterPro" id="IPR046674">
    <property type="entry name" value="DUF6544"/>
</dbReference>
<gene>
    <name evidence="2" type="ORF">HMF3257_20350</name>
</gene>
<evidence type="ECO:0000313" key="3">
    <source>
        <dbReference type="Proteomes" id="UP000249016"/>
    </source>
</evidence>
<accession>A0A327NKN4</accession>
<evidence type="ECO:0000313" key="2">
    <source>
        <dbReference type="EMBL" id="RAI75931.1"/>
    </source>
</evidence>
<dbReference type="EMBL" id="QLII01000001">
    <property type="protein sequence ID" value="RAI75931.1"/>
    <property type="molecule type" value="Genomic_DNA"/>
</dbReference>
<keyword evidence="1" id="KW-0812">Transmembrane</keyword>
<proteinExistence type="predicted"/>
<sequence length="373" mass="41944">MLRSLFALLLFAHGLIHAVGFLKQWNLASISQLSGKSFITLSDEASKLSGILWLLTCLGFFVTMVGCLINREWWSGVGLVSVLMSQSLIIVYWTDARAGTFANIIIAMVLVLVYAHDRFEKQADQEVLQLLKQPVVVPGVITREMLHDLPAPVQEWMLASGVVGKERVHTVRLQQHGLMRTSPDGKWMPTEAKQYFAVDRPGFVWEADVHMLPFLPLAGRDKYADGKGNMLIKALSLVPVVNASDAKTDQGTLLRYLGELCWFPSAALSPYITWQAIDSTHAQATMTYQGVSATAVFAFDEQHRLVNVSANRYMGGGKEGKLEKWYIPVRAWKEMDGVTIPVKGDVIWRLPTGDFDYYQWEITDIDYNRPELY</sequence>
<comment type="caution">
    <text evidence="2">The sequence shown here is derived from an EMBL/GenBank/DDBJ whole genome shotgun (WGS) entry which is preliminary data.</text>
</comment>
<keyword evidence="1" id="KW-1133">Transmembrane helix</keyword>
<protein>
    <submittedName>
        <fullName evidence="2">Uncharacterized protein</fullName>
    </submittedName>
</protein>
<dbReference type="Pfam" id="PF20181">
    <property type="entry name" value="DUF6544"/>
    <property type="match status" value="1"/>
</dbReference>
<name>A0A327NKN4_9BACT</name>
<keyword evidence="1" id="KW-0472">Membrane</keyword>
<feature type="transmembrane region" description="Helical" evidence="1">
    <location>
        <begin position="50"/>
        <end position="69"/>
    </location>
</feature>
<feature type="transmembrane region" description="Helical" evidence="1">
    <location>
        <begin position="99"/>
        <end position="115"/>
    </location>
</feature>
<organism evidence="2 3">
    <name type="scientific">Spirosoma telluris</name>
    <dbReference type="NCBI Taxonomy" id="2183553"/>
    <lineage>
        <taxon>Bacteria</taxon>
        <taxon>Pseudomonadati</taxon>
        <taxon>Bacteroidota</taxon>
        <taxon>Cytophagia</taxon>
        <taxon>Cytophagales</taxon>
        <taxon>Cytophagaceae</taxon>
        <taxon>Spirosoma</taxon>
    </lineage>
</organism>
<dbReference type="Proteomes" id="UP000249016">
    <property type="component" value="Unassembled WGS sequence"/>
</dbReference>
<feature type="transmembrane region" description="Helical" evidence="1">
    <location>
        <begin position="76"/>
        <end position="93"/>
    </location>
</feature>
<evidence type="ECO:0000256" key="1">
    <source>
        <dbReference type="SAM" id="Phobius"/>
    </source>
</evidence>
<keyword evidence="3" id="KW-1185">Reference proteome</keyword>
<reference evidence="2 3" key="1">
    <citation type="submission" date="2018-06" db="EMBL/GenBank/DDBJ databases">
        <title>Spirosoma sp. HMF3257 Genome sequencing and assembly.</title>
        <authorList>
            <person name="Kang H."/>
            <person name="Cha I."/>
            <person name="Kim H."/>
            <person name="Kang J."/>
            <person name="Joh K."/>
        </authorList>
    </citation>
    <scope>NUCLEOTIDE SEQUENCE [LARGE SCALE GENOMIC DNA]</scope>
    <source>
        <strain evidence="2 3">HMF3257</strain>
    </source>
</reference>